<accession>A0A0S1SP14</accession>
<dbReference type="InterPro" id="IPR047296">
    <property type="entry name" value="GIY-YIG_UvrC_Cho"/>
</dbReference>
<dbReference type="Gene3D" id="4.10.860.10">
    <property type="entry name" value="UVR domain"/>
    <property type="match status" value="1"/>
</dbReference>
<dbReference type="PROSITE" id="PS50151">
    <property type="entry name" value="UVR"/>
    <property type="match status" value="1"/>
</dbReference>
<feature type="domain" description="GIY-YIG" evidence="9">
    <location>
        <begin position="21"/>
        <end position="100"/>
    </location>
</feature>
<dbReference type="EMBL" id="CP013065">
    <property type="protein sequence ID" value="ALM13471.1"/>
    <property type="molecule type" value="Genomic_DNA"/>
</dbReference>
<dbReference type="CDD" id="cd10434">
    <property type="entry name" value="GIY-YIG_UvrC_Cho"/>
    <property type="match status" value="1"/>
</dbReference>
<dbReference type="GO" id="GO:0009380">
    <property type="term" value="C:excinuclease repair complex"/>
    <property type="evidence" value="ECO:0007669"/>
    <property type="project" value="InterPro"/>
</dbReference>
<dbReference type="InterPro" id="IPR010994">
    <property type="entry name" value="RuvA_2-like"/>
</dbReference>
<dbReference type="GO" id="GO:0009432">
    <property type="term" value="P:SOS response"/>
    <property type="evidence" value="ECO:0007669"/>
    <property type="project" value="UniProtKB-UniRule"/>
</dbReference>
<dbReference type="HAMAP" id="MF_00203">
    <property type="entry name" value="UvrC"/>
    <property type="match status" value="1"/>
</dbReference>
<evidence type="ECO:0000256" key="7">
    <source>
        <dbReference type="SAM" id="Coils"/>
    </source>
</evidence>
<dbReference type="Gene3D" id="1.10.150.20">
    <property type="entry name" value="5' to 3' exonuclease, C-terminal subdomain"/>
    <property type="match status" value="1"/>
</dbReference>
<dbReference type="PANTHER" id="PTHR30562:SF1">
    <property type="entry name" value="UVRABC SYSTEM PROTEIN C"/>
    <property type="match status" value="1"/>
</dbReference>
<dbReference type="GO" id="GO:0003677">
    <property type="term" value="F:DNA binding"/>
    <property type="evidence" value="ECO:0007669"/>
    <property type="project" value="UniProtKB-UniRule"/>
</dbReference>
<dbReference type="SUPFAM" id="SSF82771">
    <property type="entry name" value="GIY-YIG endonuclease"/>
    <property type="match status" value="1"/>
</dbReference>
<sequence length="804" mass="91054">MSKKKNPKEAELKKRVAKLPAKPGVYRWLDAKGTVLYVGKALNLRKRVTSYMSKEAQLGPWKQSLMEKVTDVSVTVTRSELEALILETNLIKQKKPKYNVLMKDDKNYVYVRISLQEPFPRIDLVRKPAEDKAKYFGPYVSAFEIRETLTLLRRVFPYRTCKMGIEPAMDTLSSPRGGGTEGEGLGVRVVIKNRDRPTPCLDYHIKQCCGPCIGCVTPDAYHREAIEGVIDFLKGKTEDALALLSERMKAVARDHKFEQAAKLRDALQTIQRLSEKQIISDTSGEDADIFGVAVESGRVHVVLLKERNGKVIDESSFTLLGHAENAAEALEQFLPQYYLDAPDVPPLLLLPEDIAEQDLLEKWLTDRRGSKVMIHVPERGKKNKLLELAEENAREKVQHFETSWEAAARNVSDALKELKATLGLPTAPKRIEGPALRRIEGYDISHLSGTETVGSMSVFVDGKPKNDQYRSFTIRTMKEGDIDDYRALKEVLRRRLLHLRQDLKQEEKILKQEGIVIRKSRKADLDVITKIIKAHPQEIDDADSRSGGYLLAEQQKKIIAFCRLYQHKDKTLELASLFVDKKVRGRRLGHFLAQKLLRPLKKGKVYIEIHPELQEYYAELGFRPVHTAPPPIVAKAKRCQKRFCEKTAALFMMLEVRKSKPDVSLTSTPDLLLIDGGKGQLSAALEILGELHQPIPVIGLAKKEEEIFVPGNPGPITFAKDSPARFLLMRLRDEAHRFANAHRETRLKKRAVFSVLDSIPGIGPQTRVKLLKRFGSLEAIRAAKDEDLLKILSQSQLKTFREQL</sequence>
<reference evidence="13" key="1">
    <citation type="submission" date="2015-10" db="EMBL/GenBank/DDBJ databases">
        <title>Analysis of five complete genome sequences for members of the class Peribacteria in the recently recognized Peregrinibacteria bacterial phylum.</title>
        <authorList>
            <person name="Anantharaman K."/>
            <person name="Brown C.T."/>
            <person name="Burstein D."/>
            <person name="Castelle C.J."/>
            <person name="Probst A.J."/>
            <person name="Thomas B.C."/>
            <person name="Williams K.H."/>
            <person name="Banfield J.F."/>
        </authorList>
    </citation>
    <scope>NUCLEOTIDE SEQUENCE [LARGE SCALE GENOMIC DNA]</scope>
</reference>
<dbReference type="SMART" id="SM00465">
    <property type="entry name" value="GIYc"/>
    <property type="match status" value="1"/>
</dbReference>
<feature type="domain" description="UVR" evidence="8">
    <location>
        <begin position="238"/>
        <end position="273"/>
    </location>
</feature>
<dbReference type="FunFam" id="3.40.1440.10:FF:000001">
    <property type="entry name" value="UvrABC system protein C"/>
    <property type="match status" value="1"/>
</dbReference>
<keyword evidence="2 6" id="KW-0227">DNA damage</keyword>
<dbReference type="InterPro" id="IPR000305">
    <property type="entry name" value="GIY-YIG_endonuc"/>
</dbReference>
<dbReference type="PATRIC" id="fig|1735161.3.peg.781"/>
<accession>A0A0S1SNA6</accession>
<evidence type="ECO:0000259" key="10">
    <source>
        <dbReference type="PROSITE" id="PS50165"/>
    </source>
</evidence>
<dbReference type="PROSITE" id="PS51186">
    <property type="entry name" value="GNAT"/>
    <property type="match status" value="1"/>
</dbReference>
<dbReference type="Pfam" id="PF00583">
    <property type="entry name" value="Acetyltransf_1"/>
    <property type="match status" value="1"/>
</dbReference>
<keyword evidence="3 6" id="KW-0228">DNA excision</keyword>
<organism evidence="12 13">
    <name type="scientific">Candidatus Peribacter riflensis</name>
    <dbReference type="NCBI Taxonomy" id="1735162"/>
    <lineage>
        <taxon>Bacteria</taxon>
        <taxon>Candidatus Peregrinibacteriota</taxon>
        <taxon>Candidatus Peribacteria</taxon>
        <taxon>Candidatus Peribacterales</taxon>
        <taxon>Candidatus Peribacteraceae</taxon>
        <taxon>Candidatus Peribacter</taxon>
    </lineage>
</organism>
<dbReference type="SUPFAM" id="SSF46600">
    <property type="entry name" value="C-terminal UvrC-binding domain of UvrB"/>
    <property type="match status" value="1"/>
</dbReference>
<dbReference type="PANTHER" id="PTHR30562">
    <property type="entry name" value="UVRC/OXIDOREDUCTASE"/>
    <property type="match status" value="1"/>
</dbReference>
<dbReference type="GO" id="GO:0016747">
    <property type="term" value="F:acyltransferase activity, transferring groups other than amino-acyl groups"/>
    <property type="evidence" value="ECO:0007669"/>
    <property type="project" value="InterPro"/>
</dbReference>
<evidence type="ECO:0000256" key="3">
    <source>
        <dbReference type="ARBA" id="ARBA00022769"/>
    </source>
</evidence>
<evidence type="ECO:0000259" key="8">
    <source>
        <dbReference type="PROSITE" id="PS50151"/>
    </source>
</evidence>
<protein>
    <recommendedName>
        <fullName evidence="6">UvrABC system protein C</fullName>
        <shortName evidence="6">Protein UvrC</shortName>
    </recommendedName>
    <alternativeName>
        <fullName evidence="6">Excinuclease ABC subunit C</fullName>
    </alternativeName>
</protein>
<dbReference type="PROSITE" id="PS50165">
    <property type="entry name" value="UVRC"/>
    <property type="match status" value="2"/>
</dbReference>
<dbReference type="SUPFAM" id="SSF55729">
    <property type="entry name" value="Acyl-CoA N-acyltransferases (Nat)"/>
    <property type="match status" value="1"/>
</dbReference>
<evidence type="ECO:0000313" key="13">
    <source>
        <dbReference type="Proteomes" id="UP000069135"/>
    </source>
</evidence>
<dbReference type="GO" id="GO:0009381">
    <property type="term" value="F:excinuclease ABC activity"/>
    <property type="evidence" value="ECO:0007669"/>
    <property type="project" value="UniProtKB-UniRule"/>
</dbReference>
<accession>A0A0S1SPX1</accession>
<feature type="domain" description="UvrC family homology region profile" evidence="10">
    <location>
        <begin position="645"/>
        <end position="688"/>
    </location>
</feature>
<dbReference type="SUPFAM" id="SSF47781">
    <property type="entry name" value="RuvA domain 2-like"/>
    <property type="match status" value="1"/>
</dbReference>
<dbReference type="AlphaFoldDB" id="A0A0S1SP14"/>
<dbReference type="InterPro" id="IPR001943">
    <property type="entry name" value="UVR_dom"/>
</dbReference>
<evidence type="ECO:0000256" key="4">
    <source>
        <dbReference type="ARBA" id="ARBA00022881"/>
    </source>
</evidence>
<dbReference type="InterPro" id="IPR016181">
    <property type="entry name" value="Acyl_CoA_acyltransferase"/>
</dbReference>
<evidence type="ECO:0000256" key="2">
    <source>
        <dbReference type="ARBA" id="ARBA00022763"/>
    </source>
</evidence>
<accession>A0A0S1SSP9</accession>
<proteinExistence type="inferred from homology"/>
<comment type="subcellular location">
    <subcellularLocation>
        <location evidence="6">Cytoplasm</location>
    </subcellularLocation>
</comment>
<dbReference type="Pfam" id="PF14520">
    <property type="entry name" value="HHH_5"/>
    <property type="match status" value="1"/>
</dbReference>
<evidence type="ECO:0000259" key="11">
    <source>
        <dbReference type="PROSITE" id="PS51186"/>
    </source>
</evidence>
<dbReference type="InterPro" id="IPR050066">
    <property type="entry name" value="UvrABC_protein_C"/>
</dbReference>
<name>A0A0S1SP14_9BACT</name>
<dbReference type="STRING" id="1735162.PeribacterB2_0802"/>
<comment type="function">
    <text evidence="6">The UvrABC repair system catalyzes the recognition and processing of DNA lesions. UvrC both incises the 5' and 3' sides of the lesion. The N-terminal half is responsible for the 3' incision and the C-terminal half is responsible for the 5' incision.</text>
</comment>
<evidence type="ECO:0000256" key="1">
    <source>
        <dbReference type="ARBA" id="ARBA00022490"/>
    </source>
</evidence>
<keyword evidence="5 6" id="KW-0234">DNA repair</keyword>
<dbReference type="Gene3D" id="3.40.630.30">
    <property type="match status" value="1"/>
</dbReference>
<dbReference type="InterPro" id="IPR036876">
    <property type="entry name" value="UVR_dom_sf"/>
</dbReference>
<dbReference type="Gene3D" id="3.40.1440.10">
    <property type="entry name" value="GIY-YIG endonuclease"/>
    <property type="match status" value="1"/>
</dbReference>
<dbReference type="GO" id="GO:0006289">
    <property type="term" value="P:nucleotide-excision repair"/>
    <property type="evidence" value="ECO:0007669"/>
    <property type="project" value="UniProtKB-UniRule"/>
</dbReference>
<dbReference type="PROSITE" id="PS50164">
    <property type="entry name" value="GIY_YIG"/>
    <property type="match status" value="1"/>
</dbReference>
<dbReference type="InterPro" id="IPR035901">
    <property type="entry name" value="GIY-YIG_endonuc_sf"/>
</dbReference>
<evidence type="ECO:0000256" key="5">
    <source>
        <dbReference type="ARBA" id="ARBA00023204"/>
    </source>
</evidence>
<reference evidence="12 13" key="2">
    <citation type="journal article" date="2016" name="PeerJ">
        <title>Analysis of five complete genome sequences for members of the class Peribacteria in the recently recognized Peregrinibacteria bacterial phylum.</title>
        <authorList>
            <person name="Anantharaman K."/>
            <person name="Brown C.T."/>
            <person name="Burstein D."/>
            <person name="Castelle C.J."/>
            <person name="Probst A.J."/>
            <person name="Thomas B.C."/>
            <person name="Williams K.H."/>
            <person name="Banfield J.F."/>
        </authorList>
    </citation>
    <scope>NUCLEOTIDE SEQUENCE [LARGE SCALE GENOMIC DNA]</scope>
    <source>
        <strain evidence="12">RIFOXYD1_FULL_PER-ii_59_16</strain>
    </source>
</reference>
<keyword evidence="6" id="KW-0742">SOS response</keyword>
<feature type="domain" description="N-acetyltransferase" evidence="11">
    <location>
        <begin position="515"/>
        <end position="640"/>
    </location>
</feature>
<dbReference type="InterPro" id="IPR004791">
    <property type="entry name" value="UvrC"/>
</dbReference>
<accession>A0A0S1SK21</accession>
<dbReference type="CDD" id="cd04301">
    <property type="entry name" value="NAT_SF"/>
    <property type="match status" value="1"/>
</dbReference>
<dbReference type="InterPro" id="IPR000182">
    <property type="entry name" value="GNAT_dom"/>
</dbReference>
<dbReference type="InterPro" id="IPR038476">
    <property type="entry name" value="UvrC_RNase_H_dom_sf"/>
</dbReference>
<keyword evidence="7" id="KW-0175">Coiled coil</keyword>
<comment type="subunit">
    <text evidence="6">Interacts with UvrB in an incision complex.</text>
</comment>
<dbReference type="InterPro" id="IPR001162">
    <property type="entry name" value="UvrC_RNase_H_dom"/>
</dbReference>
<dbReference type="Proteomes" id="UP000069135">
    <property type="component" value="Chromosome"/>
</dbReference>
<evidence type="ECO:0000313" key="12">
    <source>
        <dbReference type="EMBL" id="ALM13471.1"/>
    </source>
</evidence>
<keyword evidence="4 6" id="KW-0267">Excision nuclease</keyword>
<dbReference type="GO" id="GO:0005737">
    <property type="term" value="C:cytoplasm"/>
    <property type="evidence" value="ECO:0007669"/>
    <property type="project" value="UniProtKB-SubCell"/>
</dbReference>
<dbReference type="Pfam" id="PF01541">
    <property type="entry name" value="GIY-YIG"/>
    <property type="match status" value="1"/>
</dbReference>
<feature type="domain" description="UvrC family homology region profile" evidence="10">
    <location>
        <begin position="289"/>
        <end position="532"/>
    </location>
</feature>
<evidence type="ECO:0000256" key="6">
    <source>
        <dbReference type="HAMAP-Rule" id="MF_00203"/>
    </source>
</evidence>
<gene>
    <name evidence="6" type="primary">uvrC</name>
    <name evidence="12" type="ORF">PeribacterD1_0801</name>
</gene>
<dbReference type="KEGG" id="prf:PeribacterA2_0800"/>
<dbReference type="Pfam" id="PF08459">
    <property type="entry name" value="UvrC_RNaseH_dom"/>
    <property type="match status" value="2"/>
</dbReference>
<dbReference type="Gene3D" id="3.30.420.340">
    <property type="entry name" value="UvrC, RNAse H endonuclease domain"/>
    <property type="match status" value="2"/>
</dbReference>
<comment type="similarity">
    <text evidence="6">Belongs to the UvrC family.</text>
</comment>
<keyword evidence="1 6" id="KW-0963">Cytoplasm</keyword>
<dbReference type="Pfam" id="PF22920">
    <property type="entry name" value="UvrC_RNaseH"/>
    <property type="match status" value="1"/>
</dbReference>
<evidence type="ECO:0000259" key="9">
    <source>
        <dbReference type="PROSITE" id="PS50164"/>
    </source>
</evidence>
<feature type="coiled-coil region" evidence="7">
    <location>
        <begin position="482"/>
        <end position="513"/>
    </location>
</feature>